<sequence length="110" mass="12429">MLENIYVFPQYDSFSYDVSAYNIVVPAKGFYLGVEYLVGCDHCWGTSLIPNYTPTGPILRPPCARADIRTWEYVIGKGWHRATAVENCWPLYESALSVEVEPAPSQPTKH</sequence>
<evidence type="ECO:0000313" key="1">
    <source>
        <dbReference type="EMBL" id="GAA4043290.1"/>
    </source>
</evidence>
<accession>A0ABP7UHC1</accession>
<dbReference type="EMBL" id="BAABDK010000025">
    <property type="protein sequence ID" value="GAA4043290.1"/>
    <property type="molecule type" value="Genomic_DNA"/>
</dbReference>
<organism evidence="1 2">
    <name type="scientific">Hymenobacter glaciei</name>
    <dbReference type="NCBI Taxonomy" id="877209"/>
    <lineage>
        <taxon>Bacteria</taxon>
        <taxon>Pseudomonadati</taxon>
        <taxon>Bacteroidota</taxon>
        <taxon>Cytophagia</taxon>
        <taxon>Cytophagales</taxon>
        <taxon>Hymenobacteraceae</taxon>
        <taxon>Hymenobacter</taxon>
    </lineage>
</organism>
<gene>
    <name evidence="1" type="ORF">GCM10022409_31600</name>
</gene>
<dbReference type="Proteomes" id="UP001501469">
    <property type="component" value="Unassembled WGS sequence"/>
</dbReference>
<keyword evidence="2" id="KW-1185">Reference proteome</keyword>
<reference evidence="2" key="1">
    <citation type="journal article" date="2019" name="Int. J. Syst. Evol. Microbiol.">
        <title>The Global Catalogue of Microorganisms (GCM) 10K type strain sequencing project: providing services to taxonomists for standard genome sequencing and annotation.</title>
        <authorList>
            <consortium name="The Broad Institute Genomics Platform"/>
            <consortium name="The Broad Institute Genome Sequencing Center for Infectious Disease"/>
            <person name="Wu L."/>
            <person name="Ma J."/>
        </authorList>
    </citation>
    <scope>NUCLEOTIDE SEQUENCE [LARGE SCALE GENOMIC DNA]</scope>
    <source>
        <strain evidence="2">JCM 17225</strain>
    </source>
</reference>
<name>A0ABP7UHC1_9BACT</name>
<protein>
    <submittedName>
        <fullName evidence="1">Uncharacterized protein</fullName>
    </submittedName>
</protein>
<comment type="caution">
    <text evidence="1">The sequence shown here is derived from an EMBL/GenBank/DDBJ whole genome shotgun (WGS) entry which is preliminary data.</text>
</comment>
<proteinExistence type="predicted"/>
<evidence type="ECO:0000313" key="2">
    <source>
        <dbReference type="Proteomes" id="UP001501469"/>
    </source>
</evidence>